<dbReference type="Proteomes" id="UP000308652">
    <property type="component" value="Unassembled WGS sequence"/>
</dbReference>
<gene>
    <name evidence="3" type="ORF">BDQ12DRAFT_693088</name>
</gene>
<organism evidence="3 4">
    <name type="scientific">Crucibulum laeve</name>
    <dbReference type="NCBI Taxonomy" id="68775"/>
    <lineage>
        <taxon>Eukaryota</taxon>
        <taxon>Fungi</taxon>
        <taxon>Dikarya</taxon>
        <taxon>Basidiomycota</taxon>
        <taxon>Agaricomycotina</taxon>
        <taxon>Agaricomycetes</taxon>
        <taxon>Agaricomycetidae</taxon>
        <taxon>Agaricales</taxon>
        <taxon>Agaricineae</taxon>
        <taxon>Nidulariaceae</taxon>
        <taxon>Crucibulum</taxon>
    </lineage>
</organism>
<keyword evidence="4" id="KW-1185">Reference proteome</keyword>
<accession>A0A5C3LHG6</accession>
<dbReference type="SMART" id="SM00852">
    <property type="entry name" value="MoCF_biosynth"/>
    <property type="match status" value="1"/>
</dbReference>
<dbReference type="AlphaFoldDB" id="A0A5C3LHG6"/>
<name>A0A5C3LHG6_9AGAR</name>
<protein>
    <submittedName>
        <fullName evidence="3">MoaB/Mog domain-containing protein</fullName>
    </submittedName>
</protein>
<dbReference type="Pfam" id="PF00994">
    <property type="entry name" value="MoCF_biosynth"/>
    <property type="match status" value="1"/>
</dbReference>
<feature type="domain" description="MoaB/Mog" evidence="2">
    <location>
        <begin position="82"/>
        <end position="252"/>
    </location>
</feature>
<sequence length="376" mass="42078">MRLVATTKAALSSSTRTRLFYTPHTLRRIPRPHTTMSSTPNSRPSSSSSTVSPSGSKPKVIFPISEIPPNPLGEGRYIRSAAALIIGDEILNGKTLDRNSHFFARYCFEHGIELKRVEVVADNVDEIIEASRRMVKNYDFVITSGGIGPTHDDITYESLAKSFNQSLVHHDETLRRMAEMSKHRKWMGDQNEQQRAARDRMALFPDKAEVIFVGEDIWVPVIRLEGKLCIFPGIPALFQKMLTSLTPFLPLPPKSERPLRIQVFTERAESMIAPYLTSLQQRLKPHGIQVGSYPILYKGVFVSLIGRDLKQEGDADGERRVWLADVAKEVEQEVGGRVVSEEEVAAHKKDSISAETKLKEEGEVPNGEGQGTKAKF</sequence>
<feature type="compositionally biased region" description="Low complexity" evidence="1">
    <location>
        <begin position="34"/>
        <end position="58"/>
    </location>
</feature>
<reference evidence="3 4" key="1">
    <citation type="journal article" date="2019" name="Nat. Ecol. Evol.">
        <title>Megaphylogeny resolves global patterns of mushroom evolution.</title>
        <authorList>
            <person name="Varga T."/>
            <person name="Krizsan K."/>
            <person name="Foldi C."/>
            <person name="Dima B."/>
            <person name="Sanchez-Garcia M."/>
            <person name="Sanchez-Ramirez S."/>
            <person name="Szollosi G.J."/>
            <person name="Szarkandi J.G."/>
            <person name="Papp V."/>
            <person name="Albert L."/>
            <person name="Andreopoulos W."/>
            <person name="Angelini C."/>
            <person name="Antonin V."/>
            <person name="Barry K.W."/>
            <person name="Bougher N.L."/>
            <person name="Buchanan P."/>
            <person name="Buyck B."/>
            <person name="Bense V."/>
            <person name="Catcheside P."/>
            <person name="Chovatia M."/>
            <person name="Cooper J."/>
            <person name="Damon W."/>
            <person name="Desjardin D."/>
            <person name="Finy P."/>
            <person name="Geml J."/>
            <person name="Haridas S."/>
            <person name="Hughes K."/>
            <person name="Justo A."/>
            <person name="Karasinski D."/>
            <person name="Kautmanova I."/>
            <person name="Kiss B."/>
            <person name="Kocsube S."/>
            <person name="Kotiranta H."/>
            <person name="LaButti K.M."/>
            <person name="Lechner B.E."/>
            <person name="Liimatainen K."/>
            <person name="Lipzen A."/>
            <person name="Lukacs Z."/>
            <person name="Mihaltcheva S."/>
            <person name="Morgado L.N."/>
            <person name="Niskanen T."/>
            <person name="Noordeloos M.E."/>
            <person name="Ohm R.A."/>
            <person name="Ortiz-Santana B."/>
            <person name="Ovrebo C."/>
            <person name="Racz N."/>
            <person name="Riley R."/>
            <person name="Savchenko A."/>
            <person name="Shiryaev A."/>
            <person name="Soop K."/>
            <person name="Spirin V."/>
            <person name="Szebenyi C."/>
            <person name="Tomsovsky M."/>
            <person name="Tulloss R.E."/>
            <person name="Uehling J."/>
            <person name="Grigoriev I.V."/>
            <person name="Vagvolgyi C."/>
            <person name="Papp T."/>
            <person name="Martin F.M."/>
            <person name="Miettinen O."/>
            <person name="Hibbett D.S."/>
            <person name="Nagy L.G."/>
        </authorList>
    </citation>
    <scope>NUCLEOTIDE SEQUENCE [LARGE SCALE GENOMIC DNA]</scope>
    <source>
        <strain evidence="3 4">CBS 166.37</strain>
    </source>
</reference>
<evidence type="ECO:0000256" key="1">
    <source>
        <dbReference type="SAM" id="MobiDB-lite"/>
    </source>
</evidence>
<dbReference type="CDD" id="cd00885">
    <property type="entry name" value="cinA"/>
    <property type="match status" value="1"/>
</dbReference>
<dbReference type="PANTHER" id="PTHR47675:SF1">
    <property type="entry name" value="MOLYBDOPTERIN BINDING DOMAIN PROTEIN (AFU_ORTHOLOGUE AFUA_5G11210)"/>
    <property type="match status" value="1"/>
</dbReference>
<dbReference type="STRING" id="68775.A0A5C3LHG6"/>
<dbReference type="InterPro" id="IPR001453">
    <property type="entry name" value="MoaB/Mog_dom"/>
</dbReference>
<dbReference type="EMBL" id="ML213688">
    <property type="protein sequence ID" value="TFK32075.1"/>
    <property type="molecule type" value="Genomic_DNA"/>
</dbReference>
<evidence type="ECO:0000313" key="3">
    <source>
        <dbReference type="EMBL" id="TFK32075.1"/>
    </source>
</evidence>
<dbReference type="Gene3D" id="3.40.980.10">
    <property type="entry name" value="MoaB/Mog-like domain"/>
    <property type="match status" value="1"/>
</dbReference>
<feature type="region of interest" description="Disordered" evidence="1">
    <location>
        <begin position="341"/>
        <end position="376"/>
    </location>
</feature>
<proteinExistence type="predicted"/>
<feature type="compositionally biased region" description="Basic and acidic residues" evidence="1">
    <location>
        <begin position="344"/>
        <end position="362"/>
    </location>
</feature>
<evidence type="ECO:0000259" key="2">
    <source>
        <dbReference type="SMART" id="SM00852"/>
    </source>
</evidence>
<dbReference type="PANTHER" id="PTHR47675">
    <property type="entry name" value="MOLYBDOPTERIN BINDING DOMAIN PROTEIN (AFU_ORTHOLOGUE AFUA_5G11210)"/>
    <property type="match status" value="1"/>
</dbReference>
<feature type="region of interest" description="Disordered" evidence="1">
    <location>
        <begin position="25"/>
        <end position="62"/>
    </location>
</feature>
<dbReference type="InterPro" id="IPR036425">
    <property type="entry name" value="MoaB/Mog-like_dom_sf"/>
</dbReference>
<dbReference type="GO" id="GO:0047884">
    <property type="term" value="F:FAD diphosphatase activity"/>
    <property type="evidence" value="ECO:0007669"/>
    <property type="project" value="TreeGrafter"/>
</dbReference>
<dbReference type="GO" id="GO:0042726">
    <property type="term" value="P:flavin-containing compound metabolic process"/>
    <property type="evidence" value="ECO:0007669"/>
    <property type="project" value="TreeGrafter"/>
</dbReference>
<dbReference type="OrthoDB" id="448496at2759"/>
<dbReference type="SUPFAM" id="SSF53218">
    <property type="entry name" value="Molybdenum cofactor biosynthesis proteins"/>
    <property type="match status" value="1"/>
</dbReference>
<evidence type="ECO:0000313" key="4">
    <source>
        <dbReference type="Proteomes" id="UP000308652"/>
    </source>
</evidence>